<evidence type="ECO:0000313" key="1">
    <source>
        <dbReference type="EMBL" id="MBB6446487.1"/>
    </source>
</evidence>
<dbReference type="RefSeq" id="WP_184527534.1">
    <property type="nucleotide sequence ID" value="NZ_JACHGK010000011.1"/>
</dbReference>
<comment type="caution">
    <text evidence="1">The sequence shown here is derived from an EMBL/GenBank/DDBJ whole genome shotgun (WGS) entry which is preliminary data.</text>
</comment>
<accession>A0A7X0LXG3</accession>
<dbReference type="Proteomes" id="UP000531594">
    <property type="component" value="Unassembled WGS sequence"/>
</dbReference>
<dbReference type="AlphaFoldDB" id="A0A7X0LXG3"/>
<keyword evidence="2" id="KW-1185">Reference proteome</keyword>
<organism evidence="1 2">
    <name type="scientific">Bacillus benzoevorans</name>
    <dbReference type="NCBI Taxonomy" id="1456"/>
    <lineage>
        <taxon>Bacteria</taxon>
        <taxon>Bacillati</taxon>
        <taxon>Bacillota</taxon>
        <taxon>Bacilli</taxon>
        <taxon>Bacillales</taxon>
        <taxon>Bacillaceae</taxon>
        <taxon>Bacillus</taxon>
    </lineage>
</organism>
<proteinExistence type="predicted"/>
<gene>
    <name evidence="1" type="ORF">HNR53_003146</name>
</gene>
<evidence type="ECO:0008006" key="3">
    <source>
        <dbReference type="Google" id="ProtNLM"/>
    </source>
</evidence>
<dbReference type="EMBL" id="JACHGK010000011">
    <property type="protein sequence ID" value="MBB6446487.1"/>
    <property type="molecule type" value="Genomic_DNA"/>
</dbReference>
<protein>
    <recommendedName>
        <fullName evidence="3">Replication terminator protein</fullName>
    </recommendedName>
</protein>
<reference evidence="1 2" key="1">
    <citation type="submission" date="2020-08" db="EMBL/GenBank/DDBJ databases">
        <title>Genomic Encyclopedia of Type Strains, Phase IV (KMG-IV): sequencing the most valuable type-strain genomes for metagenomic binning, comparative biology and taxonomic classification.</title>
        <authorList>
            <person name="Goeker M."/>
        </authorList>
    </citation>
    <scope>NUCLEOTIDE SEQUENCE [LARGE SCALE GENOMIC DNA]</scope>
    <source>
        <strain evidence="1 2">DSM 5391</strain>
    </source>
</reference>
<sequence length="123" mass="13291">MPIKIDLNTFANGALAERANEELQKVLENIAVPNTDAKKKRKLTLTITLSADNKRDVILTNVMAKSTLAPAEPIEAKILMDLDNNGKASGAELKSGIKGQTYLDVETGEVHDDVGSKVISFKN</sequence>
<evidence type="ECO:0000313" key="2">
    <source>
        <dbReference type="Proteomes" id="UP000531594"/>
    </source>
</evidence>
<name>A0A7X0LXG3_9BACI</name>